<sequence length="117" mass="13322">MVDPFAVAVDKDDKDNEEGQKDVDALNDGGCIESFGEELSDQVQIDRSTELFDFFRSAIGQSLMAIYEYGRIGSRIPYGLDRYESSDNSYEDSPDIVLFPYELESNVEDKDFSDEYE</sequence>
<comment type="caution">
    <text evidence="2">The sequence shown here is derived from an EMBL/GenBank/DDBJ whole genome shotgun (WGS) entry which is preliminary data.</text>
</comment>
<feature type="region of interest" description="Disordered" evidence="1">
    <location>
        <begin position="1"/>
        <end position="28"/>
    </location>
</feature>
<accession>A0A5J4WPM7</accession>
<reference evidence="2 3" key="1">
    <citation type="submission" date="2019-03" db="EMBL/GenBank/DDBJ databases">
        <title>Single cell metagenomics reveals metabolic interactions within the superorganism composed of flagellate Streblomastix strix and complex community of Bacteroidetes bacteria on its surface.</title>
        <authorList>
            <person name="Treitli S.C."/>
            <person name="Kolisko M."/>
            <person name="Husnik F."/>
            <person name="Keeling P."/>
            <person name="Hampl V."/>
        </authorList>
    </citation>
    <scope>NUCLEOTIDE SEQUENCE [LARGE SCALE GENOMIC DNA]</scope>
    <source>
        <strain evidence="2">ST1C</strain>
    </source>
</reference>
<dbReference type="Proteomes" id="UP000324800">
    <property type="component" value="Unassembled WGS sequence"/>
</dbReference>
<dbReference type="AlphaFoldDB" id="A0A5J4WPM7"/>
<dbReference type="EMBL" id="SNRW01001378">
    <property type="protein sequence ID" value="KAA6396643.1"/>
    <property type="molecule type" value="Genomic_DNA"/>
</dbReference>
<protein>
    <submittedName>
        <fullName evidence="2">Uncharacterized protein</fullName>
    </submittedName>
</protein>
<evidence type="ECO:0000313" key="2">
    <source>
        <dbReference type="EMBL" id="KAA6396643.1"/>
    </source>
</evidence>
<organism evidence="2 3">
    <name type="scientific">Streblomastix strix</name>
    <dbReference type="NCBI Taxonomy" id="222440"/>
    <lineage>
        <taxon>Eukaryota</taxon>
        <taxon>Metamonada</taxon>
        <taxon>Preaxostyla</taxon>
        <taxon>Oxymonadida</taxon>
        <taxon>Streblomastigidae</taxon>
        <taxon>Streblomastix</taxon>
    </lineage>
</organism>
<name>A0A5J4WPM7_9EUKA</name>
<feature type="compositionally biased region" description="Basic and acidic residues" evidence="1">
    <location>
        <begin position="9"/>
        <end position="24"/>
    </location>
</feature>
<proteinExistence type="predicted"/>
<gene>
    <name evidence="2" type="ORF">EZS28_007833</name>
</gene>
<evidence type="ECO:0000313" key="3">
    <source>
        <dbReference type="Proteomes" id="UP000324800"/>
    </source>
</evidence>
<evidence type="ECO:0000256" key="1">
    <source>
        <dbReference type="SAM" id="MobiDB-lite"/>
    </source>
</evidence>